<evidence type="ECO:0000313" key="3">
    <source>
        <dbReference type="Proteomes" id="UP001221413"/>
    </source>
</evidence>
<feature type="region of interest" description="Disordered" evidence="1">
    <location>
        <begin position="1"/>
        <end position="36"/>
    </location>
</feature>
<feature type="region of interest" description="Disordered" evidence="1">
    <location>
        <begin position="83"/>
        <end position="114"/>
    </location>
</feature>
<evidence type="ECO:0000313" key="2">
    <source>
        <dbReference type="EMBL" id="KAJ6257352.1"/>
    </source>
</evidence>
<dbReference type="EMBL" id="JAQGDS010000011">
    <property type="protein sequence ID" value="KAJ6257352.1"/>
    <property type="molecule type" value="Genomic_DNA"/>
</dbReference>
<dbReference type="Proteomes" id="UP001221413">
    <property type="component" value="Unassembled WGS sequence"/>
</dbReference>
<feature type="compositionally biased region" description="Basic residues" evidence="1">
    <location>
        <begin position="83"/>
        <end position="92"/>
    </location>
</feature>
<sequence length="114" mass="12733">MQLQAFRHEHKFASAASANAEGQAEMPKMSQARKSRGGLHLRRLALVPSELQDILFPLGHEMRPANPLEGWIAGEAPRSFVRHGSIRVSKRGRGGDREPKNQLSPIPRVQQPMH</sequence>
<name>A0AAD6IVV5_DREDA</name>
<gene>
    <name evidence="2" type="ORF">Dda_8241</name>
</gene>
<comment type="caution">
    <text evidence="2">The sequence shown here is derived from an EMBL/GenBank/DDBJ whole genome shotgun (WGS) entry which is preliminary data.</text>
</comment>
<organism evidence="2 3">
    <name type="scientific">Drechslerella dactyloides</name>
    <name type="common">Nematode-trapping fungus</name>
    <name type="synonym">Arthrobotrys dactyloides</name>
    <dbReference type="NCBI Taxonomy" id="74499"/>
    <lineage>
        <taxon>Eukaryota</taxon>
        <taxon>Fungi</taxon>
        <taxon>Dikarya</taxon>
        <taxon>Ascomycota</taxon>
        <taxon>Pezizomycotina</taxon>
        <taxon>Orbiliomycetes</taxon>
        <taxon>Orbiliales</taxon>
        <taxon>Orbiliaceae</taxon>
        <taxon>Drechslerella</taxon>
    </lineage>
</organism>
<protein>
    <submittedName>
        <fullName evidence="2">Uncharacterized protein</fullName>
    </submittedName>
</protein>
<evidence type="ECO:0000256" key="1">
    <source>
        <dbReference type="SAM" id="MobiDB-lite"/>
    </source>
</evidence>
<keyword evidence="3" id="KW-1185">Reference proteome</keyword>
<reference evidence="2" key="1">
    <citation type="submission" date="2023-01" db="EMBL/GenBank/DDBJ databases">
        <title>The chitinases involved in constricting ring structure development in the nematode-trapping fungus Drechslerella dactyloides.</title>
        <authorList>
            <person name="Wang R."/>
            <person name="Zhang L."/>
            <person name="Tang P."/>
            <person name="Li S."/>
            <person name="Liang L."/>
        </authorList>
    </citation>
    <scope>NUCLEOTIDE SEQUENCE</scope>
    <source>
        <strain evidence="2">YMF1.00031</strain>
    </source>
</reference>
<dbReference type="AlphaFoldDB" id="A0AAD6IVV5"/>
<proteinExistence type="predicted"/>
<accession>A0AAD6IVV5</accession>